<organism evidence="2">
    <name type="scientific">Notodromas monacha</name>
    <dbReference type="NCBI Taxonomy" id="399045"/>
    <lineage>
        <taxon>Eukaryota</taxon>
        <taxon>Metazoa</taxon>
        <taxon>Ecdysozoa</taxon>
        <taxon>Arthropoda</taxon>
        <taxon>Crustacea</taxon>
        <taxon>Oligostraca</taxon>
        <taxon>Ostracoda</taxon>
        <taxon>Podocopa</taxon>
        <taxon>Podocopida</taxon>
        <taxon>Cypridocopina</taxon>
        <taxon>Cypridoidea</taxon>
        <taxon>Cyprididae</taxon>
        <taxon>Notodromas</taxon>
    </lineage>
</organism>
<dbReference type="EMBL" id="CAJPEX010002865">
    <property type="protein sequence ID" value="CAG0921586.1"/>
    <property type="molecule type" value="Genomic_DNA"/>
</dbReference>
<gene>
    <name evidence="2" type="ORF">NMOB1V02_LOCUS9080</name>
</gene>
<feature type="compositionally biased region" description="Acidic residues" evidence="1">
    <location>
        <begin position="1746"/>
        <end position="1765"/>
    </location>
</feature>
<feature type="region of interest" description="Disordered" evidence="1">
    <location>
        <begin position="41"/>
        <end position="92"/>
    </location>
</feature>
<evidence type="ECO:0000313" key="2">
    <source>
        <dbReference type="EMBL" id="CAD7281434.1"/>
    </source>
</evidence>
<sequence>TLHLQRGSTLGTTAAFGSDAGIGAVIGNNFAGTNGVGSYTKSLEHSRQEQVTTRSESVEIHDLSDVDVAVTPIKNSRRPPRDSESSDVEDLRVQDYVEAAAVPLAEGEEDLFEKEVFPRTKIIRDGNASASEKLSHSSVERKSDESSEIPRTKDEGNADSSSLNEKDQIPGKRHIERGFADELSEIVASDPTAESENREKISIHAGKEEASGDQEIEPLLPSEEPEETNETPTESPKDPSTPSATLQPEGVQKPNEIEALGSQISLRETEADEVNSPVECSGKSENSPGIAQREGEGIFSEEIFEERIENKIFETQDSSETAEKNQQSPDDDEKNDFASTSEDDVIAETTILASQNTVPNLESPAMFETASESETFRAHYEGEITSEFLVSSETRPTVHQSSSGPADPHYSNESSEGTQGEIPESLADRTFAPRRDGGKSSEDHILPSTSGSSSDDTIHGDYLSPLILPAIHSTEEEEQIDKELTDGSEISLQALSNKLTSGSHQPETHDVAGVREDASPVTNDDHEDTLFAETSENSPEKASIVTIASEKLVVEQEEFFDGVSQSESRQPAAEISDAPVQENASPDETIEQSDNNSMAKASENVLASAPSLTIASEKLVLEQEDLFVDLVTPEISPPAETADARLQENSSSETIKQWEENLTSENLVATAPSPTIAPETIVGQEELSQDFLKSESRQPSAIADNRVQEESSPVTMEQCDIYLIGETSDATANALTIASEKITQQEAFFDDSLESESHRPKIDARVQENSSSPVTIEEHEEAFIAETSENLLATASSVTIASEKLVKREESFDDLSASESHQQQDIGDQAQRYALTETIDECKETFCIETHGNVPTEAPSGKIEEQELLFDDLSKSEDHQQEIDDARIQDSAESETITEHEKTLSFETSETLPATASLVTMVSGKLAVEQGELNDDHEEAVDDGSDQTEIADVRVGENPLPSLTDEREETIVSQISENLPTTTTSSEKMAEPEDFIPAAASPATETNENDITLTQIEPQLNFAIKPLTSEAYALEHRLSEEALFRPEVVSFIPDCKEEGPNFDSAIGDSLLVEEESSVSDFPTQILEDSLRNDKDSQNFLTDSDQIPALGEAKMKPPAVILGNLTETQMYFEAPESSLAKNDGLFSEEQLQFEESSRPVDVVFNTSEVSSSLDIFNEGKAGLKESFVDILERKFCDDAEETISSPELVFASENTTEFSAGNEIFLHETDDFKRISTQEIESPEIDVENVRIEMSAQEDASILQQEEPLEIPTTSSSIVSKIPIETETFGNILLDSLGKSKIEEITPEKATAIDPFEEIEESVEATDLDFNAVDDVEKLQQMVLEDSFTSHDSVETSVSLLRNDSISHVPNETELTHFEEKIASPFHVDQAVKSSQKTEEIEKEVLQETESSTKEPEDALEANQGATSSQKMGEVEKEDVEDTENSNEKPEDAPEVNQGATSSLEIGELETEDHQETGNSNRKPAEDAPEVDQVATSSLEMRELEKEDNRETSETESTHRLGQDDAKHSQDAEKLTCDYQEEQQNPLCDTPDEPSETSSTYTASLEEIITRELPSLTSFPISLSRAPAEIEPGHYPNSEQIDAPCVYLDPESPSVSGAAEPANNQVPSEAVITAENLLSNNPDGEPVAEHLQRSGTCKKPDGVENLSEQADSSTSADEEDLFNEAVQISKDGNMTLGGEESLDGPGDKTLEGSLIEDTSNITDAEPEPDDSQEVAVEDITRTQDTVPNDEDQIADVNSEVEAESQEEATIVDTNLSEEQNSPSEMDPPDFGEATDDKGNPNDSKIIIESSSTADREEVTAAAAEENVEIQIEEKSVANNGELVINDVNDAPEIVQESSEDLGTPDHQHSADPSIETQNTNVAQ</sequence>
<keyword evidence="3" id="KW-1185">Reference proteome</keyword>
<dbReference type="Proteomes" id="UP000678499">
    <property type="component" value="Unassembled WGS sequence"/>
</dbReference>
<dbReference type="EMBL" id="OA884902">
    <property type="protein sequence ID" value="CAD7281434.1"/>
    <property type="molecule type" value="Genomic_DNA"/>
</dbReference>
<feature type="compositionally biased region" description="Polar residues" evidence="1">
    <location>
        <begin position="1873"/>
        <end position="1882"/>
    </location>
</feature>
<feature type="compositionally biased region" description="Basic and acidic residues" evidence="1">
    <location>
        <begin position="305"/>
        <end position="314"/>
    </location>
</feature>
<proteinExistence type="predicted"/>
<feature type="compositionally biased region" description="Polar residues" evidence="1">
    <location>
        <begin position="388"/>
        <end position="404"/>
    </location>
</feature>
<feature type="region of interest" description="Disordered" evidence="1">
    <location>
        <begin position="1589"/>
        <end position="1624"/>
    </location>
</feature>
<feature type="compositionally biased region" description="Basic and acidic residues" evidence="1">
    <location>
        <begin position="1646"/>
        <end position="1661"/>
    </location>
</feature>
<feature type="compositionally biased region" description="Polar residues" evidence="1">
    <location>
        <begin position="1770"/>
        <end position="1782"/>
    </location>
</feature>
<feature type="region of interest" description="Disordered" evidence="1">
    <location>
        <begin position="105"/>
        <end position="346"/>
    </location>
</feature>
<feature type="compositionally biased region" description="Polar residues" evidence="1">
    <location>
        <begin position="315"/>
        <end position="328"/>
    </location>
</feature>
<feature type="compositionally biased region" description="Basic and acidic residues" evidence="1">
    <location>
        <begin position="133"/>
        <end position="156"/>
    </location>
</feature>
<evidence type="ECO:0000313" key="3">
    <source>
        <dbReference type="Proteomes" id="UP000678499"/>
    </source>
</evidence>
<feature type="region of interest" description="Disordered" evidence="1">
    <location>
        <begin position="387"/>
        <end position="461"/>
    </location>
</feature>
<evidence type="ECO:0000256" key="1">
    <source>
        <dbReference type="SAM" id="MobiDB-lite"/>
    </source>
</evidence>
<feature type="compositionally biased region" description="Polar residues" evidence="1">
    <location>
        <begin position="1665"/>
        <end position="1674"/>
    </location>
</feature>
<protein>
    <submittedName>
        <fullName evidence="2">Uncharacterized protein</fullName>
    </submittedName>
</protein>
<feature type="non-terminal residue" evidence="2">
    <location>
        <position position="1"/>
    </location>
</feature>
<accession>A0A7R9GHK4</accession>
<feature type="compositionally biased region" description="Basic and acidic residues" evidence="1">
    <location>
        <begin position="1395"/>
        <end position="1416"/>
    </location>
</feature>
<feature type="compositionally biased region" description="Basic and acidic residues" evidence="1">
    <location>
        <begin position="195"/>
        <end position="210"/>
    </location>
</feature>
<feature type="compositionally biased region" description="Basic and acidic residues" evidence="1">
    <location>
        <begin position="431"/>
        <end position="445"/>
    </location>
</feature>
<feature type="compositionally biased region" description="Acidic residues" evidence="1">
    <location>
        <begin position="1723"/>
        <end position="1735"/>
    </location>
</feature>
<feature type="compositionally biased region" description="Basic and acidic residues" evidence="1">
    <location>
        <begin position="113"/>
        <end position="124"/>
    </location>
</feature>
<feature type="compositionally biased region" description="Basic and acidic residues" evidence="1">
    <location>
        <begin position="79"/>
        <end position="92"/>
    </location>
</feature>
<feature type="non-terminal residue" evidence="2">
    <location>
        <position position="1882"/>
    </location>
</feature>
<reference evidence="2" key="1">
    <citation type="submission" date="2020-11" db="EMBL/GenBank/DDBJ databases">
        <authorList>
            <person name="Tran Van P."/>
        </authorList>
    </citation>
    <scope>NUCLEOTIDE SEQUENCE</scope>
</reference>
<feature type="region of interest" description="Disordered" evidence="1">
    <location>
        <begin position="1833"/>
        <end position="1882"/>
    </location>
</feature>
<feature type="region of interest" description="Disordered" evidence="1">
    <location>
        <begin position="559"/>
        <end position="605"/>
    </location>
</feature>
<feature type="region of interest" description="Disordered" evidence="1">
    <location>
        <begin position="1637"/>
        <end position="1820"/>
    </location>
</feature>
<feature type="compositionally biased region" description="Polar residues" evidence="1">
    <location>
        <begin position="582"/>
        <end position="599"/>
    </location>
</feature>
<feature type="region of interest" description="Disordered" evidence="1">
    <location>
        <begin position="1388"/>
        <end position="1565"/>
    </location>
</feature>
<feature type="compositionally biased region" description="Basic and acidic residues" evidence="1">
    <location>
        <begin position="1499"/>
        <end position="1535"/>
    </location>
</feature>
<name>A0A7R9GHK4_9CRUS</name>
<feature type="compositionally biased region" description="Acidic residues" evidence="1">
    <location>
        <begin position="1435"/>
        <end position="1444"/>
    </location>
</feature>